<dbReference type="GO" id="GO:0003887">
    <property type="term" value="F:DNA-directed DNA polymerase activity"/>
    <property type="evidence" value="ECO:0007669"/>
    <property type="project" value="UniProtKB-UniRule"/>
</dbReference>
<dbReference type="InterPro" id="IPR040982">
    <property type="entry name" value="DNA_pol3_finger"/>
</dbReference>
<keyword evidence="2 9" id="KW-0808">Transferase</keyword>
<feature type="region of interest" description="Disordered" evidence="10">
    <location>
        <begin position="16"/>
        <end position="56"/>
    </location>
</feature>
<reference evidence="12" key="1">
    <citation type="submission" date="2024-05" db="EMBL/GenBank/DDBJ databases">
        <authorList>
            <person name="Yu L."/>
        </authorList>
    </citation>
    <scope>NUCLEOTIDE SEQUENCE</scope>
    <source>
        <strain evidence="12">G08B096</strain>
    </source>
</reference>
<dbReference type="RefSeq" id="WP_350349906.1">
    <property type="nucleotide sequence ID" value="NZ_CP158374.1"/>
</dbReference>
<dbReference type="Pfam" id="PF02811">
    <property type="entry name" value="PHP"/>
    <property type="match status" value="1"/>
</dbReference>
<evidence type="ECO:0000256" key="5">
    <source>
        <dbReference type="ARBA" id="ARBA00022763"/>
    </source>
</evidence>
<dbReference type="GO" id="GO:0008408">
    <property type="term" value="F:3'-5' exonuclease activity"/>
    <property type="evidence" value="ECO:0007669"/>
    <property type="project" value="InterPro"/>
</dbReference>
<comment type="similarity">
    <text evidence="9">Belongs to the DNA polymerase type-C family. DnaE2 subfamily.</text>
</comment>
<dbReference type="InterPro" id="IPR004013">
    <property type="entry name" value="PHP_dom"/>
</dbReference>
<feature type="domain" description="Polymerase/histidinol phosphatase N-terminal" evidence="11">
    <location>
        <begin position="65"/>
        <end position="133"/>
    </location>
</feature>
<proteinExistence type="inferred from homology"/>
<evidence type="ECO:0000256" key="3">
    <source>
        <dbReference type="ARBA" id="ARBA00022695"/>
    </source>
</evidence>
<evidence type="ECO:0000256" key="1">
    <source>
        <dbReference type="ARBA" id="ARBA00022490"/>
    </source>
</evidence>
<keyword evidence="4 9" id="KW-0235">DNA replication</keyword>
<comment type="subcellular location">
    <subcellularLocation>
        <location evidence="9">Cytoplasm</location>
    </subcellularLocation>
</comment>
<dbReference type="GO" id="GO:0006281">
    <property type="term" value="P:DNA repair"/>
    <property type="evidence" value="ECO:0007669"/>
    <property type="project" value="UniProtKB-UniRule"/>
</dbReference>
<dbReference type="Gene3D" id="3.20.20.140">
    <property type="entry name" value="Metal-dependent hydrolases"/>
    <property type="match status" value="1"/>
</dbReference>
<dbReference type="InterPro" id="IPR023073">
    <property type="entry name" value="DnaE2"/>
</dbReference>
<keyword evidence="6 9" id="KW-0239">DNA-directed DNA polymerase</keyword>
<sequence length="1149" mass="126431">MGWNNPEIPWSELERQLSDRRRPDVGPGGRLIADGGDSPAWSRKRHPYKPSADLPPVEGPVVPYAELHAHSAFSFLDGASMPEQLVEEAHRLGLTGLAITDHDGFYGIVRFAEAAESFPELATVFGAELSLGLSRPQMGEADPEGDHLLVLARQEEGYHRLAAAITAGQLAGGEKGRPVYDLEELAERAGGHWLVPTGCRKGAVRRALAAEGADGARRELDRLTAVFGPEQVAVELFDHGHPGDQPANDLLADLAARAGLPVIATNAVHYATPPEHRLAQALAAVRARRSLDELDGWLPASDGLHLRSGAEMAARFARYPGAVSRTVDLAADLGFRLRSARPKLPRQQVPEGHTPMSWLRELVWRGADELYPGVPDHVRERLQQELDVIEQKDFPGYFLIVHDLVHEARRRGILCQGRGSAANSAVCYVLRITAVDSIFYRLPFERFLSALRDEEPDIDVDFDSDRREEIIQYVYAKYGRQNAAQVANVISYRPKAAVRDMAKALGYSAGQQDAWSRQVERWGAVVETDDHDIPAPVVELAEQVLTFPRHLGIHSGGMVLTDRPVGEVVPIEHARMEHRTVLQWDKDDCAWMGLVKFDLLGLGMLAALQYTFDLIRETTGEDWELANLPKEEAAVYDMLCRADSIGVFQVESRAQMGTLPRLKPRRFYDLVVEIALIRPGPVQGGAVHPYIRRRTGEEPVSYLHPKLVPVLERTLGVPLFQEQLMQMAVAVGDCTPADADLLRRAMGSKRGVERIETLKERLYAGMAGNGIDPQTADEIYAKIQAFANFGFAESHALSFALLVYASSWLKLHYPAAFLAALLRAQPMGFYSPQTLTADARRHGVEVRRPDIQRSGVHAGLEPVAEAEMDASRGRGSMPPEGPSGLPGCADPVQPPVGDFDRDAPDRSAEHRRDAAFAVRLGLADVSSIGTALAERLVAERERGGPFRDMPDVSRRVGLDAAELEALAAAGAFASFGLDRRRALWLAGEAAQDRAEYLPGSVVAVQPPLLPMLTPTEQVVYDLWATGISPDDHPIRHIRDRLDERGVIRVDLLRHAESGRRIEVGGVVTHRQRPATASGITFLNIEDESGTVNVIAGVGVWNRYRRIAREAPAMIVRGILERSRDGVVNVVADRFESLTVSAPHRSRDFR</sequence>
<name>A0AAU7WB43_9MICO</name>
<evidence type="ECO:0000259" key="11">
    <source>
        <dbReference type="SMART" id="SM00481"/>
    </source>
</evidence>
<evidence type="ECO:0000256" key="2">
    <source>
        <dbReference type="ARBA" id="ARBA00022679"/>
    </source>
</evidence>
<dbReference type="InterPro" id="IPR004805">
    <property type="entry name" value="DnaE2/DnaE/PolC"/>
</dbReference>
<evidence type="ECO:0000256" key="6">
    <source>
        <dbReference type="ARBA" id="ARBA00022932"/>
    </source>
</evidence>
<keyword evidence="1 9" id="KW-0963">Cytoplasm</keyword>
<dbReference type="HAMAP" id="MF_01902">
    <property type="entry name" value="DNApol_error_prone"/>
    <property type="match status" value="1"/>
</dbReference>
<dbReference type="EMBL" id="CP158374">
    <property type="protein sequence ID" value="XBX83905.1"/>
    <property type="molecule type" value="Genomic_DNA"/>
</dbReference>
<organism evidence="12">
    <name type="scientific">Agromyces sp. G08B096</name>
    <dbReference type="NCBI Taxonomy" id="3156399"/>
    <lineage>
        <taxon>Bacteria</taxon>
        <taxon>Bacillati</taxon>
        <taxon>Actinomycetota</taxon>
        <taxon>Actinomycetes</taxon>
        <taxon>Micrococcales</taxon>
        <taxon>Microbacteriaceae</taxon>
        <taxon>Agromyces</taxon>
    </lineage>
</organism>
<dbReference type="NCBIfam" id="TIGR00594">
    <property type="entry name" value="polc"/>
    <property type="match status" value="1"/>
</dbReference>
<dbReference type="InterPro" id="IPR011708">
    <property type="entry name" value="DNA_pol3_alpha_NTPase_dom"/>
</dbReference>
<dbReference type="AlphaFoldDB" id="A0AAU7WB43"/>
<keyword evidence="5 9" id="KW-0227">DNA damage</keyword>
<evidence type="ECO:0000256" key="8">
    <source>
        <dbReference type="ARBA" id="ARBA00049244"/>
    </source>
</evidence>
<accession>A0AAU7WB43</accession>
<evidence type="ECO:0000313" key="12">
    <source>
        <dbReference type="EMBL" id="XBX83905.1"/>
    </source>
</evidence>
<dbReference type="SUPFAM" id="SSF89550">
    <property type="entry name" value="PHP domain-like"/>
    <property type="match status" value="1"/>
</dbReference>
<dbReference type="InterPro" id="IPR029460">
    <property type="entry name" value="DNAPol_HHH"/>
</dbReference>
<evidence type="ECO:0000256" key="4">
    <source>
        <dbReference type="ARBA" id="ARBA00022705"/>
    </source>
</evidence>
<dbReference type="InterPro" id="IPR016195">
    <property type="entry name" value="Pol/histidinol_Pase-like"/>
</dbReference>
<dbReference type="GO" id="GO:0005737">
    <property type="term" value="C:cytoplasm"/>
    <property type="evidence" value="ECO:0007669"/>
    <property type="project" value="UniProtKB-SubCell"/>
</dbReference>
<keyword evidence="3 9" id="KW-0548">Nucleotidyltransferase</keyword>
<comment type="catalytic activity">
    <reaction evidence="8 9">
        <text>DNA(n) + a 2'-deoxyribonucleoside 5'-triphosphate = DNA(n+1) + diphosphate</text>
        <dbReference type="Rhea" id="RHEA:22508"/>
        <dbReference type="Rhea" id="RHEA-COMP:17339"/>
        <dbReference type="Rhea" id="RHEA-COMP:17340"/>
        <dbReference type="ChEBI" id="CHEBI:33019"/>
        <dbReference type="ChEBI" id="CHEBI:61560"/>
        <dbReference type="ChEBI" id="CHEBI:173112"/>
        <dbReference type="EC" id="2.7.7.7"/>
    </reaction>
</comment>
<dbReference type="InterPro" id="IPR003141">
    <property type="entry name" value="Pol/His_phosphatase_N"/>
</dbReference>
<dbReference type="CDD" id="cd04485">
    <property type="entry name" value="DnaE_OBF"/>
    <property type="match status" value="1"/>
</dbReference>
<evidence type="ECO:0000256" key="7">
    <source>
        <dbReference type="ARBA" id="ARBA00023204"/>
    </source>
</evidence>
<dbReference type="NCBIfam" id="NF004225">
    <property type="entry name" value="PRK05672.1"/>
    <property type="match status" value="1"/>
</dbReference>
<comment type="function">
    <text evidence="9">DNA polymerase involved in damage-induced mutagenesis and translesion synthesis (TLS). It is not the major replicative DNA polymerase.</text>
</comment>
<dbReference type="EC" id="2.7.7.7" evidence="9"/>
<dbReference type="SMART" id="SM00481">
    <property type="entry name" value="POLIIIAc"/>
    <property type="match status" value="1"/>
</dbReference>
<dbReference type="Pfam" id="PF14579">
    <property type="entry name" value="HHH_6"/>
    <property type="match status" value="1"/>
</dbReference>
<dbReference type="Pfam" id="PF17657">
    <property type="entry name" value="DNA_pol3_finger"/>
    <property type="match status" value="1"/>
</dbReference>
<gene>
    <name evidence="9" type="primary">dnaE2</name>
    <name evidence="12" type="ORF">ABIQ69_08410</name>
</gene>
<evidence type="ECO:0000256" key="10">
    <source>
        <dbReference type="SAM" id="MobiDB-lite"/>
    </source>
</evidence>
<dbReference type="PANTHER" id="PTHR32294:SF4">
    <property type="entry name" value="ERROR-PRONE DNA POLYMERASE"/>
    <property type="match status" value="1"/>
</dbReference>
<evidence type="ECO:0000256" key="9">
    <source>
        <dbReference type="HAMAP-Rule" id="MF_01902"/>
    </source>
</evidence>
<protein>
    <recommendedName>
        <fullName evidence="9">Error-prone DNA polymerase</fullName>
        <ecNumber evidence="9">2.7.7.7</ecNumber>
    </recommendedName>
</protein>
<dbReference type="GO" id="GO:0006260">
    <property type="term" value="P:DNA replication"/>
    <property type="evidence" value="ECO:0007669"/>
    <property type="project" value="UniProtKB-KW"/>
</dbReference>
<dbReference type="PANTHER" id="PTHR32294">
    <property type="entry name" value="DNA POLYMERASE III SUBUNIT ALPHA"/>
    <property type="match status" value="1"/>
</dbReference>
<keyword evidence="7 9" id="KW-0234">DNA repair</keyword>
<dbReference type="Pfam" id="PF07733">
    <property type="entry name" value="DNA_pol3_alpha"/>
    <property type="match status" value="1"/>
</dbReference>
<feature type="region of interest" description="Disordered" evidence="10">
    <location>
        <begin position="852"/>
        <end position="885"/>
    </location>
</feature>
<dbReference type="Gene3D" id="1.10.150.870">
    <property type="match status" value="1"/>
</dbReference>